<accession>A0A428WL87</accession>
<evidence type="ECO:0000313" key="3">
    <source>
        <dbReference type="Proteomes" id="UP000286716"/>
    </source>
</evidence>
<protein>
    <submittedName>
        <fullName evidence="2">Uncharacterized protein</fullName>
    </submittedName>
</protein>
<feature type="transmembrane region" description="Helical" evidence="1">
    <location>
        <begin position="51"/>
        <end position="68"/>
    </location>
</feature>
<evidence type="ECO:0000256" key="1">
    <source>
        <dbReference type="SAM" id="Phobius"/>
    </source>
</evidence>
<organism evidence="2 3">
    <name type="scientific">Amycolatopsis balhimycina DSM 5908</name>
    <dbReference type="NCBI Taxonomy" id="1081091"/>
    <lineage>
        <taxon>Bacteria</taxon>
        <taxon>Bacillati</taxon>
        <taxon>Actinomycetota</taxon>
        <taxon>Actinomycetes</taxon>
        <taxon>Pseudonocardiales</taxon>
        <taxon>Pseudonocardiaceae</taxon>
        <taxon>Amycolatopsis</taxon>
    </lineage>
</organism>
<comment type="caution">
    <text evidence="2">The sequence shown here is derived from an EMBL/GenBank/DDBJ whole genome shotgun (WGS) entry which is preliminary data.</text>
</comment>
<keyword evidence="1" id="KW-1133">Transmembrane helix</keyword>
<keyword evidence="1" id="KW-0472">Membrane</keyword>
<keyword evidence="1" id="KW-0812">Transmembrane</keyword>
<evidence type="ECO:0000313" key="2">
    <source>
        <dbReference type="EMBL" id="RSM43835.1"/>
    </source>
</evidence>
<gene>
    <name evidence="2" type="ORF">DMA12_17850</name>
</gene>
<dbReference type="EMBL" id="QHHU01000023">
    <property type="protein sequence ID" value="RSM43835.1"/>
    <property type="molecule type" value="Genomic_DNA"/>
</dbReference>
<reference evidence="2 3" key="1">
    <citation type="submission" date="2018-05" db="EMBL/GenBank/DDBJ databases">
        <title>Evolution of GPA BGCs.</title>
        <authorList>
            <person name="Waglechner N."/>
            <person name="Wright G.D."/>
        </authorList>
    </citation>
    <scope>NUCLEOTIDE SEQUENCE [LARGE SCALE GENOMIC DNA]</scope>
    <source>
        <strain evidence="2 3">DSM 5908</strain>
    </source>
</reference>
<name>A0A428WL87_AMYBA</name>
<keyword evidence="3" id="KW-1185">Reference proteome</keyword>
<sequence length="80" mass="8558">MLRTGRIGIGSVLLWLAVALSALTPVGEVRTGVRAGADLVARLVFLPSRGWSAVLLLLDVAIVARAWYSAGRSRRDEGTR</sequence>
<proteinExistence type="predicted"/>
<dbReference type="Proteomes" id="UP000286716">
    <property type="component" value="Unassembled WGS sequence"/>
</dbReference>
<dbReference type="AlphaFoldDB" id="A0A428WL87"/>